<dbReference type="InterPro" id="IPR001444">
    <property type="entry name" value="Flag_bb_rod_N"/>
</dbReference>
<dbReference type="RefSeq" id="WP_119742806.1">
    <property type="nucleotide sequence ID" value="NZ_QYUN01000003.1"/>
</dbReference>
<keyword evidence="5 7" id="KW-0964">Secreted</keyword>
<evidence type="ECO:0000256" key="4">
    <source>
        <dbReference type="ARBA" id="ARBA00016244"/>
    </source>
</evidence>
<keyword evidence="11" id="KW-0282">Flagellum</keyword>
<dbReference type="PANTHER" id="PTHR30033:SF1">
    <property type="entry name" value="FLAGELLAR HOOK-ASSOCIATED PROTEIN 1"/>
    <property type="match status" value="1"/>
</dbReference>
<feature type="domain" description="Flagellar basal-body/hook protein C-terminal" evidence="9">
    <location>
        <begin position="416"/>
        <end position="454"/>
    </location>
</feature>
<dbReference type="OrthoDB" id="9802553at2"/>
<evidence type="ECO:0000259" key="10">
    <source>
        <dbReference type="Pfam" id="PF22638"/>
    </source>
</evidence>
<dbReference type="InterPro" id="IPR010930">
    <property type="entry name" value="Flg_bb/hook_C_dom"/>
</dbReference>
<dbReference type="GO" id="GO:0005576">
    <property type="term" value="C:extracellular region"/>
    <property type="evidence" value="ECO:0007669"/>
    <property type="project" value="UniProtKB-SubCell"/>
</dbReference>
<dbReference type="GO" id="GO:0009424">
    <property type="term" value="C:bacterial-type flagellum hook"/>
    <property type="evidence" value="ECO:0007669"/>
    <property type="project" value="UniProtKB-UniRule"/>
</dbReference>
<dbReference type="Pfam" id="PF00460">
    <property type="entry name" value="Flg_bb_rod"/>
    <property type="match status" value="1"/>
</dbReference>
<dbReference type="EMBL" id="QYUN01000003">
    <property type="protein sequence ID" value="RJF96685.1"/>
    <property type="molecule type" value="Genomic_DNA"/>
</dbReference>
<comment type="caution">
    <text evidence="11">The sequence shown here is derived from an EMBL/GenBank/DDBJ whole genome shotgun (WGS) entry which is preliminary data.</text>
</comment>
<evidence type="ECO:0000313" key="11">
    <source>
        <dbReference type="EMBL" id="RJF96685.1"/>
    </source>
</evidence>
<dbReference type="NCBIfam" id="TIGR02492">
    <property type="entry name" value="flgK_ends"/>
    <property type="match status" value="1"/>
</dbReference>
<dbReference type="InterPro" id="IPR002371">
    <property type="entry name" value="FlgK"/>
</dbReference>
<feature type="domain" description="Flagellar hook-associated protein FlgK helical" evidence="10">
    <location>
        <begin position="90"/>
        <end position="320"/>
    </location>
</feature>
<sequence length="457" mass="47797">MSIINNALSGSLAAQLALDATSQNIANVKTVGYTRQGALLAALGPRGNLHSAGSGVEVSSLMRFSDSYKIHQMWRAASDLGQRSVTQPYLTQLEQVMGDDESSISSGLDTFFSALNAASLEPSSTPLRQQIITAANTMAQRFNTLNDVMRNQRTAIRQQMDAVVPQINLLTKDIAALNEKIASMQATGGNASALIDARDQRIDTLSGLVGVEVVDQADGSRNVSLRSGQPLVIGRTVSTLSLQSNPDGSKTLNVAFANETFTVAGGNLGGQLGGLDDFQRNTLVPLQQSIADIAKEVSATVNAQLAAGFAADGSAGVPLFVFDASSATGMLKVSGSVQAKDLAFSADGTAGDSGNLQKLIGLKDQSIAVSSIGTVLLGDANTQLLGKLGMDSKQNQSLLATAETVRSQAKENWAATSGVNADEEAINLMEFQKMYQANMKVIAVANELFDSTLAMMA</sequence>
<keyword evidence="12" id="KW-1185">Reference proteome</keyword>
<keyword evidence="6 7" id="KW-0975">Bacterial flagellum</keyword>
<evidence type="ECO:0000313" key="12">
    <source>
        <dbReference type="Proteomes" id="UP000285190"/>
    </source>
</evidence>
<evidence type="ECO:0000256" key="2">
    <source>
        <dbReference type="ARBA" id="ARBA00004613"/>
    </source>
</evidence>
<evidence type="ECO:0000256" key="6">
    <source>
        <dbReference type="ARBA" id="ARBA00023143"/>
    </source>
</evidence>
<reference evidence="11 12" key="1">
    <citation type="submission" date="2018-09" db="EMBL/GenBank/DDBJ databases">
        <authorList>
            <person name="Zhu H."/>
        </authorList>
    </citation>
    <scope>NUCLEOTIDE SEQUENCE [LARGE SCALE GENOMIC DNA]</scope>
    <source>
        <strain evidence="11 12">K2R10-39</strain>
    </source>
</reference>
<evidence type="ECO:0000256" key="3">
    <source>
        <dbReference type="ARBA" id="ARBA00009677"/>
    </source>
</evidence>
<evidence type="ECO:0000259" key="9">
    <source>
        <dbReference type="Pfam" id="PF06429"/>
    </source>
</evidence>
<dbReference type="GO" id="GO:0005198">
    <property type="term" value="F:structural molecule activity"/>
    <property type="evidence" value="ECO:0007669"/>
    <property type="project" value="UniProtKB-UniRule"/>
</dbReference>
<keyword evidence="11" id="KW-0969">Cilium</keyword>
<evidence type="ECO:0000256" key="5">
    <source>
        <dbReference type="ARBA" id="ARBA00022525"/>
    </source>
</evidence>
<dbReference type="Pfam" id="PF06429">
    <property type="entry name" value="Flg_bbr_C"/>
    <property type="match status" value="1"/>
</dbReference>
<evidence type="ECO:0000256" key="1">
    <source>
        <dbReference type="ARBA" id="ARBA00004365"/>
    </source>
</evidence>
<dbReference type="Proteomes" id="UP000285190">
    <property type="component" value="Unassembled WGS sequence"/>
</dbReference>
<dbReference type="PANTHER" id="PTHR30033">
    <property type="entry name" value="FLAGELLAR HOOK-ASSOCIATED PROTEIN 1"/>
    <property type="match status" value="1"/>
</dbReference>
<keyword evidence="11" id="KW-0966">Cell projection</keyword>
<comment type="similarity">
    <text evidence="3 7">Belongs to the flagella basal body rod proteins family.</text>
</comment>
<dbReference type="PRINTS" id="PR01005">
    <property type="entry name" value="FLGHOOKAP1"/>
</dbReference>
<gene>
    <name evidence="7 11" type="primary">flgK</name>
    <name evidence="11" type="ORF">D3870_19940</name>
</gene>
<dbReference type="GO" id="GO:0044780">
    <property type="term" value="P:bacterial-type flagellum assembly"/>
    <property type="evidence" value="ECO:0007669"/>
    <property type="project" value="InterPro"/>
</dbReference>
<protein>
    <recommendedName>
        <fullName evidence="4 7">Flagellar hook-associated protein 1</fullName>
        <shortName evidence="7">HAP1</shortName>
    </recommendedName>
</protein>
<organism evidence="11 12">
    <name type="scientific">Noviherbaspirillum cavernae</name>
    <dbReference type="NCBI Taxonomy" id="2320862"/>
    <lineage>
        <taxon>Bacteria</taxon>
        <taxon>Pseudomonadati</taxon>
        <taxon>Pseudomonadota</taxon>
        <taxon>Betaproteobacteria</taxon>
        <taxon>Burkholderiales</taxon>
        <taxon>Oxalobacteraceae</taxon>
        <taxon>Noviherbaspirillum</taxon>
    </lineage>
</organism>
<accession>A0A418WVG4</accession>
<evidence type="ECO:0000256" key="7">
    <source>
        <dbReference type="RuleBase" id="RU362065"/>
    </source>
</evidence>
<proteinExistence type="inferred from homology"/>
<name>A0A418WVG4_9BURK</name>
<comment type="subcellular location">
    <subcellularLocation>
        <location evidence="1 7">Bacterial flagellum</location>
    </subcellularLocation>
    <subcellularLocation>
        <location evidence="2 7">Secreted</location>
    </subcellularLocation>
</comment>
<dbReference type="SUPFAM" id="SSF64518">
    <property type="entry name" value="Phase 1 flagellin"/>
    <property type="match status" value="1"/>
</dbReference>
<dbReference type="AlphaFoldDB" id="A0A418WVG4"/>
<dbReference type="Pfam" id="PF22638">
    <property type="entry name" value="FlgK_D1"/>
    <property type="match status" value="1"/>
</dbReference>
<dbReference type="InterPro" id="IPR053927">
    <property type="entry name" value="FlgK_helical"/>
</dbReference>
<evidence type="ECO:0000259" key="8">
    <source>
        <dbReference type="Pfam" id="PF00460"/>
    </source>
</evidence>
<feature type="domain" description="Flagellar basal body rod protein N-terminal" evidence="8">
    <location>
        <begin position="4"/>
        <end position="34"/>
    </location>
</feature>